<evidence type="ECO:0000256" key="7">
    <source>
        <dbReference type="PROSITE-ProRule" id="PRU00473"/>
    </source>
</evidence>
<proteinExistence type="inferred from homology"/>
<gene>
    <name evidence="10" type="ORF">NCR95_00235</name>
</gene>
<dbReference type="EMBL" id="JAMOKX010000001">
    <property type="protein sequence ID" value="MCL9818612.1"/>
    <property type="molecule type" value="Genomic_DNA"/>
</dbReference>
<evidence type="ECO:0000256" key="2">
    <source>
        <dbReference type="ARBA" id="ARBA00008914"/>
    </source>
</evidence>
<dbReference type="RefSeq" id="WP_242099452.1">
    <property type="nucleotide sequence ID" value="NZ_JAMOKX010000001.1"/>
</dbReference>
<keyword evidence="5 8" id="KW-1133">Transmembrane helix</keyword>
<evidence type="ECO:0000256" key="6">
    <source>
        <dbReference type="ARBA" id="ARBA00023136"/>
    </source>
</evidence>
<dbReference type="PROSITE" id="PS51123">
    <property type="entry name" value="OMPA_2"/>
    <property type="match status" value="1"/>
</dbReference>
<evidence type="ECO:0000256" key="1">
    <source>
        <dbReference type="ARBA" id="ARBA00004162"/>
    </source>
</evidence>
<reference evidence="10" key="1">
    <citation type="submission" date="2022-06" db="EMBL/GenBank/DDBJ databases">
        <title>Helicobacter colisuis sp. nov.</title>
        <authorList>
            <person name="Papic B."/>
            <person name="Gruntar I."/>
        </authorList>
    </citation>
    <scope>NUCLEOTIDE SEQUENCE</scope>
    <source>
        <strain evidence="10">11154-15</strain>
    </source>
</reference>
<evidence type="ECO:0000256" key="4">
    <source>
        <dbReference type="ARBA" id="ARBA00022692"/>
    </source>
</evidence>
<name>A0ABT0TRS2_9HELI</name>
<keyword evidence="11" id="KW-1185">Reference proteome</keyword>
<dbReference type="Gene3D" id="3.30.1330.60">
    <property type="entry name" value="OmpA-like domain"/>
    <property type="match status" value="1"/>
</dbReference>
<protein>
    <submittedName>
        <fullName evidence="10">OmpA family protein</fullName>
    </submittedName>
</protein>
<evidence type="ECO:0000256" key="3">
    <source>
        <dbReference type="ARBA" id="ARBA00022475"/>
    </source>
</evidence>
<evidence type="ECO:0000256" key="8">
    <source>
        <dbReference type="SAM" id="Phobius"/>
    </source>
</evidence>
<evidence type="ECO:0000313" key="11">
    <source>
        <dbReference type="Proteomes" id="UP001057522"/>
    </source>
</evidence>
<dbReference type="Proteomes" id="UP001057522">
    <property type="component" value="Unassembled WGS sequence"/>
</dbReference>
<feature type="domain" description="OmpA-like" evidence="9">
    <location>
        <begin position="117"/>
        <end position="241"/>
    </location>
</feature>
<feature type="transmembrane region" description="Helical" evidence="8">
    <location>
        <begin position="24"/>
        <end position="41"/>
    </location>
</feature>
<dbReference type="Pfam" id="PF00691">
    <property type="entry name" value="OmpA"/>
    <property type="match status" value="1"/>
</dbReference>
<evidence type="ECO:0000256" key="5">
    <source>
        <dbReference type="ARBA" id="ARBA00022989"/>
    </source>
</evidence>
<dbReference type="PANTHER" id="PTHR30329">
    <property type="entry name" value="STATOR ELEMENT OF FLAGELLAR MOTOR COMPLEX"/>
    <property type="match status" value="1"/>
</dbReference>
<dbReference type="CDD" id="cd07185">
    <property type="entry name" value="OmpA_C-like"/>
    <property type="match status" value="1"/>
</dbReference>
<evidence type="ECO:0000313" key="10">
    <source>
        <dbReference type="EMBL" id="MCL9818612.1"/>
    </source>
</evidence>
<accession>A0ABT0TRS2</accession>
<keyword evidence="3" id="KW-1003">Cell membrane</keyword>
<evidence type="ECO:0000259" key="9">
    <source>
        <dbReference type="PROSITE" id="PS51123"/>
    </source>
</evidence>
<comment type="subcellular location">
    <subcellularLocation>
        <location evidence="1">Cell membrane</location>
        <topology evidence="1">Single-pass membrane protein</topology>
    </subcellularLocation>
</comment>
<comment type="similarity">
    <text evidence="2">Belongs to the MotB family.</text>
</comment>
<dbReference type="InterPro" id="IPR025713">
    <property type="entry name" value="MotB-like_N_dom"/>
</dbReference>
<sequence length="276" mass="30993">MAKRCPSCDCPQVMPLWLGTYGDMVTLILTFFILLLTMVTFDAKKLTEAEGSIRGSLSVLSGGIKTEESKNRIQQQADITTDPETAEEIIKVESEILEFKEDARVSLGPSVIDDDGKDGFILRFNGRLLFDEEKTIIENADEILFLKRLALILQKMPQAIHLDIIGYADNVEGKANLKYRDSLGLSALRASSVAKILIDNGVNPQKITSLGGGATNFLLPNINAENRAQNRRVEFHFYPQDRHLHRVKNVLDKTKEQKLYEQSQKNISVTLQNNEK</sequence>
<dbReference type="InterPro" id="IPR050330">
    <property type="entry name" value="Bact_OuterMem_StrucFunc"/>
</dbReference>
<dbReference type="SUPFAM" id="SSF103088">
    <property type="entry name" value="OmpA-like"/>
    <property type="match status" value="1"/>
</dbReference>
<organism evidence="10 11">
    <name type="scientific">Helicobacter colisuis</name>
    <dbReference type="NCBI Taxonomy" id="2949739"/>
    <lineage>
        <taxon>Bacteria</taxon>
        <taxon>Pseudomonadati</taxon>
        <taxon>Campylobacterota</taxon>
        <taxon>Epsilonproteobacteria</taxon>
        <taxon>Campylobacterales</taxon>
        <taxon>Helicobacteraceae</taxon>
        <taxon>Helicobacter</taxon>
    </lineage>
</organism>
<dbReference type="PANTHER" id="PTHR30329:SF21">
    <property type="entry name" value="LIPOPROTEIN YIAD-RELATED"/>
    <property type="match status" value="1"/>
</dbReference>
<dbReference type="InterPro" id="IPR036737">
    <property type="entry name" value="OmpA-like_sf"/>
</dbReference>
<dbReference type="Pfam" id="PF13677">
    <property type="entry name" value="MotB_plug"/>
    <property type="match status" value="1"/>
</dbReference>
<keyword evidence="6 7" id="KW-0472">Membrane</keyword>
<keyword evidence="4 8" id="KW-0812">Transmembrane</keyword>
<dbReference type="InterPro" id="IPR006665">
    <property type="entry name" value="OmpA-like"/>
</dbReference>
<comment type="caution">
    <text evidence="10">The sequence shown here is derived from an EMBL/GenBank/DDBJ whole genome shotgun (WGS) entry which is preliminary data.</text>
</comment>